<name>A0A060T0M2_BLAAD</name>
<dbReference type="PANTHER" id="PTHR22850">
    <property type="entry name" value="WD40 REPEAT FAMILY"/>
    <property type="match status" value="1"/>
</dbReference>
<sequence length="488" mass="53552">MSTAAIAAVSLKADDPEVVKEENILNEKIVNEEYKIWKKQAPFLYDFLLTRALRWPSLTVQWLPDSSPAKLGDHFVTNTLLLGTHTNRNETDYISVASVDVPKPEFAAPSSALDVSQIKRVSPDFGIVHDGEVNRARVNPSNSNIIASLTASGDALIFDRSDSNLQQAWSNNDKSTYPLHRLKHHTRDAWALSWSFESPTVLATGSEDSTVALWDISQGSKEVTPSYVLSEHSASVNDVEFSKRMPYVLGSVSDDQSLRLFDTRATKQGKSVINTHVFGDNGHKNGINSLSFNPFMDHIVATGGADAVVYIWDLRSLKRPVYTLQGHSADVSVVEWSPHDDSVLASAGYDRRVNVWDLSLAELDLNDDDQSEGPPELLFVHGGHTNKILDISWHPTMPWTMASVSEDNVAQVWKVASSVAERGYHDEDEEEEAQEDASGEPMDRDEDAQDEKDEKVKDAASGPSGVQVEGGAASDSTTSPSAKTSETS</sequence>
<dbReference type="InterPro" id="IPR015943">
    <property type="entry name" value="WD40/YVTN_repeat-like_dom_sf"/>
</dbReference>
<evidence type="ECO:0000256" key="5">
    <source>
        <dbReference type="ARBA" id="ARBA00023242"/>
    </source>
</evidence>
<feature type="domain" description="Histone-binding protein RBBP4-like N-terminal" evidence="8">
    <location>
        <begin position="32"/>
        <end position="103"/>
    </location>
</feature>
<feature type="repeat" description="WD" evidence="6">
    <location>
        <begin position="381"/>
        <end position="417"/>
    </location>
</feature>
<evidence type="ECO:0000256" key="1">
    <source>
        <dbReference type="ARBA" id="ARBA00004123"/>
    </source>
</evidence>
<evidence type="ECO:0000256" key="7">
    <source>
        <dbReference type="SAM" id="MobiDB-lite"/>
    </source>
</evidence>
<dbReference type="EMBL" id="HG937693">
    <property type="protein sequence ID" value="CDP34645.1"/>
    <property type="molecule type" value="Genomic_DNA"/>
</dbReference>
<dbReference type="InterPro" id="IPR022052">
    <property type="entry name" value="Histone-bd_RBBP4-like_N"/>
</dbReference>
<dbReference type="Gene3D" id="2.130.10.10">
    <property type="entry name" value="YVTN repeat-like/Quinoprotein amine dehydrogenase"/>
    <property type="match status" value="1"/>
</dbReference>
<dbReference type="PRINTS" id="PR00320">
    <property type="entry name" value="GPROTEINBRPT"/>
</dbReference>
<comment type="subcellular location">
    <subcellularLocation>
        <location evidence="1">Nucleus</location>
    </subcellularLocation>
</comment>
<dbReference type="SUPFAM" id="SSF50978">
    <property type="entry name" value="WD40 repeat-like"/>
    <property type="match status" value="1"/>
</dbReference>
<keyword evidence="5" id="KW-0539">Nucleus</keyword>
<feature type="repeat" description="WD" evidence="6">
    <location>
        <begin position="280"/>
        <end position="316"/>
    </location>
</feature>
<dbReference type="SMART" id="SM00320">
    <property type="entry name" value="WD40"/>
    <property type="match status" value="6"/>
</dbReference>
<evidence type="ECO:0000256" key="4">
    <source>
        <dbReference type="ARBA" id="ARBA00022853"/>
    </source>
</evidence>
<evidence type="ECO:0000259" key="8">
    <source>
        <dbReference type="Pfam" id="PF12265"/>
    </source>
</evidence>
<protein>
    <submittedName>
        <fullName evidence="9">ARAD1C17226p</fullName>
    </submittedName>
</protein>
<dbReference type="InterPro" id="IPR019775">
    <property type="entry name" value="WD40_repeat_CS"/>
</dbReference>
<dbReference type="InterPro" id="IPR020472">
    <property type="entry name" value="WD40_PAC1"/>
</dbReference>
<keyword evidence="4" id="KW-0156">Chromatin regulator</keyword>
<dbReference type="Pfam" id="PF00400">
    <property type="entry name" value="WD40"/>
    <property type="match status" value="5"/>
</dbReference>
<evidence type="ECO:0000313" key="9">
    <source>
        <dbReference type="EMBL" id="CDP34645.1"/>
    </source>
</evidence>
<dbReference type="InterPro" id="IPR036322">
    <property type="entry name" value="WD40_repeat_dom_sf"/>
</dbReference>
<dbReference type="GO" id="GO:0005634">
    <property type="term" value="C:nucleus"/>
    <property type="evidence" value="ECO:0007669"/>
    <property type="project" value="UniProtKB-SubCell"/>
</dbReference>
<dbReference type="PROSITE" id="PS50294">
    <property type="entry name" value="WD_REPEATS_REGION"/>
    <property type="match status" value="3"/>
</dbReference>
<feature type="repeat" description="WD" evidence="6">
    <location>
        <begin position="324"/>
        <end position="359"/>
    </location>
</feature>
<feature type="compositionally biased region" description="Acidic residues" evidence="7">
    <location>
        <begin position="426"/>
        <end position="451"/>
    </location>
</feature>
<dbReference type="GO" id="GO:0006325">
    <property type="term" value="P:chromatin organization"/>
    <property type="evidence" value="ECO:0007669"/>
    <property type="project" value="UniProtKB-KW"/>
</dbReference>
<dbReference type="InterPro" id="IPR001680">
    <property type="entry name" value="WD40_rpt"/>
</dbReference>
<dbReference type="InterPro" id="IPR050459">
    <property type="entry name" value="WD_repeat_RBAP46/RBAP48/MSI1"/>
</dbReference>
<proteinExistence type="predicted"/>
<evidence type="ECO:0000256" key="6">
    <source>
        <dbReference type="PROSITE-ProRule" id="PRU00221"/>
    </source>
</evidence>
<feature type="compositionally biased region" description="Polar residues" evidence="7">
    <location>
        <begin position="474"/>
        <end position="488"/>
    </location>
</feature>
<evidence type="ECO:0000256" key="2">
    <source>
        <dbReference type="ARBA" id="ARBA00022574"/>
    </source>
</evidence>
<dbReference type="AlphaFoldDB" id="A0A060T0M2"/>
<gene>
    <name evidence="9" type="ORF">GNLVRS02_ARAD1C17226g</name>
</gene>
<feature type="repeat" description="WD" evidence="6">
    <location>
        <begin position="182"/>
        <end position="224"/>
    </location>
</feature>
<evidence type="ECO:0000256" key="3">
    <source>
        <dbReference type="ARBA" id="ARBA00022737"/>
    </source>
</evidence>
<dbReference type="PROSITE" id="PS50082">
    <property type="entry name" value="WD_REPEATS_2"/>
    <property type="match status" value="4"/>
</dbReference>
<dbReference type="Pfam" id="PF12265">
    <property type="entry name" value="CAF1C_H4-bd"/>
    <property type="match status" value="1"/>
</dbReference>
<dbReference type="PhylomeDB" id="A0A060T0M2"/>
<organism evidence="9">
    <name type="scientific">Blastobotrys adeninivorans</name>
    <name type="common">Yeast</name>
    <name type="synonym">Arxula adeninivorans</name>
    <dbReference type="NCBI Taxonomy" id="409370"/>
    <lineage>
        <taxon>Eukaryota</taxon>
        <taxon>Fungi</taxon>
        <taxon>Dikarya</taxon>
        <taxon>Ascomycota</taxon>
        <taxon>Saccharomycotina</taxon>
        <taxon>Dipodascomycetes</taxon>
        <taxon>Dipodascales</taxon>
        <taxon>Trichomonascaceae</taxon>
        <taxon>Blastobotrys</taxon>
    </lineage>
</organism>
<reference evidence="9" key="2">
    <citation type="submission" date="2014-06" db="EMBL/GenBank/DDBJ databases">
        <title>The complete genome of Blastobotrys (Arxula) adeninivorans LS3 - a yeast of biotechnological interest.</title>
        <authorList>
            <person name="Kunze G."/>
            <person name="Gaillardin C."/>
            <person name="Czernicka M."/>
            <person name="Durrens P."/>
            <person name="Martin T."/>
            <person name="Boer E."/>
            <person name="Gabaldon T."/>
            <person name="Cruz J."/>
            <person name="Talla E."/>
            <person name="Marck C."/>
            <person name="Goffeau A."/>
            <person name="Barbe V."/>
            <person name="Baret P."/>
            <person name="Baronian K."/>
            <person name="Beier S."/>
            <person name="Bleykasten C."/>
            <person name="Bode R."/>
            <person name="Casaregola S."/>
            <person name="Despons L."/>
            <person name="Fairhead C."/>
            <person name="Giersberg M."/>
            <person name="Gierski P."/>
            <person name="Hahnel U."/>
            <person name="Hartmann A."/>
            <person name="Jankowska D."/>
            <person name="Jubin C."/>
            <person name="Jung P."/>
            <person name="Lafontaine I."/>
            <person name="Leh-Louis V."/>
            <person name="Lemaire M."/>
            <person name="Marcet-Houben M."/>
            <person name="Mascher M."/>
            <person name="Morel G."/>
            <person name="Richard G.-F."/>
            <person name="Riechen J."/>
            <person name="Sacerdot C."/>
            <person name="Sarkar A."/>
            <person name="Savel G."/>
            <person name="Schacherer J."/>
            <person name="Sherman D."/>
            <person name="Straub M.-L."/>
            <person name="Stein N."/>
            <person name="Thierry A."/>
            <person name="Trautwein-Schult A."/>
            <person name="Westhof E."/>
            <person name="Worch S."/>
            <person name="Dujon B."/>
            <person name="Souciet J.-L."/>
            <person name="Wincker P."/>
            <person name="Scholz U."/>
            <person name="Neuveglise N."/>
        </authorList>
    </citation>
    <scope>NUCLEOTIDE SEQUENCE</scope>
    <source>
        <strain evidence="9">LS3</strain>
    </source>
</reference>
<keyword evidence="3" id="KW-0677">Repeat</keyword>
<accession>A0A060T0M2</accession>
<reference evidence="9" key="1">
    <citation type="submission" date="2014-02" db="EMBL/GenBank/DDBJ databases">
        <authorList>
            <person name="Genoscope - CEA"/>
        </authorList>
    </citation>
    <scope>NUCLEOTIDE SEQUENCE</scope>
    <source>
        <strain evidence="9">LS3</strain>
    </source>
</reference>
<feature type="region of interest" description="Disordered" evidence="7">
    <location>
        <begin position="421"/>
        <end position="488"/>
    </location>
</feature>
<keyword evidence="2 6" id="KW-0853">WD repeat</keyword>
<dbReference type="PROSITE" id="PS00678">
    <property type="entry name" value="WD_REPEATS_1"/>
    <property type="match status" value="3"/>
</dbReference>